<dbReference type="EMBL" id="JAEPQZ010000002">
    <property type="protein sequence ID" value="KAG2184688.1"/>
    <property type="molecule type" value="Genomic_DNA"/>
</dbReference>
<evidence type="ECO:0000259" key="2">
    <source>
        <dbReference type="Pfam" id="PF24355"/>
    </source>
</evidence>
<dbReference type="InterPro" id="IPR055936">
    <property type="entry name" value="DUF7514"/>
</dbReference>
<reference evidence="3" key="1">
    <citation type="submission" date="2020-12" db="EMBL/GenBank/DDBJ databases">
        <title>Metabolic potential, ecology and presence of endohyphal bacteria is reflected in genomic diversity of Mucoromycotina.</title>
        <authorList>
            <person name="Muszewska A."/>
            <person name="Okrasinska A."/>
            <person name="Steczkiewicz K."/>
            <person name="Drgas O."/>
            <person name="Orlowska M."/>
            <person name="Perlinska-Lenart U."/>
            <person name="Aleksandrzak-Piekarczyk T."/>
            <person name="Szatraj K."/>
            <person name="Zielenkiewicz U."/>
            <person name="Pilsyk S."/>
            <person name="Malc E."/>
            <person name="Mieczkowski P."/>
            <person name="Kruszewska J.S."/>
            <person name="Biernat P."/>
            <person name="Pawlowska J."/>
        </authorList>
    </citation>
    <scope>NUCLEOTIDE SEQUENCE</scope>
    <source>
        <strain evidence="3">WA0000067209</strain>
    </source>
</reference>
<protein>
    <recommendedName>
        <fullName evidence="2">DUF7514 domain-containing protein</fullName>
    </recommendedName>
</protein>
<dbReference type="Pfam" id="PF24355">
    <property type="entry name" value="DUF7514"/>
    <property type="match status" value="1"/>
</dbReference>
<evidence type="ECO:0000313" key="3">
    <source>
        <dbReference type="EMBL" id="KAG2184688.1"/>
    </source>
</evidence>
<feature type="compositionally biased region" description="Polar residues" evidence="1">
    <location>
        <begin position="16"/>
        <end position="31"/>
    </location>
</feature>
<feature type="compositionally biased region" description="Basic and acidic residues" evidence="1">
    <location>
        <begin position="1"/>
        <end position="10"/>
    </location>
</feature>
<feature type="domain" description="DUF7514" evidence="2">
    <location>
        <begin position="186"/>
        <end position="261"/>
    </location>
</feature>
<feature type="compositionally biased region" description="Polar residues" evidence="1">
    <location>
        <begin position="131"/>
        <end position="143"/>
    </location>
</feature>
<comment type="caution">
    <text evidence="3">The sequence shown here is derived from an EMBL/GenBank/DDBJ whole genome shotgun (WGS) entry which is preliminary data.</text>
</comment>
<feature type="compositionally biased region" description="Pro residues" evidence="1">
    <location>
        <begin position="99"/>
        <end position="122"/>
    </location>
</feature>
<accession>A0A8H7UM03</accession>
<feature type="compositionally biased region" description="Polar residues" evidence="1">
    <location>
        <begin position="41"/>
        <end position="50"/>
    </location>
</feature>
<evidence type="ECO:0000256" key="1">
    <source>
        <dbReference type="SAM" id="MobiDB-lite"/>
    </source>
</evidence>
<feature type="region of interest" description="Disordered" evidence="1">
    <location>
        <begin position="1"/>
        <end position="183"/>
    </location>
</feature>
<proteinExistence type="predicted"/>
<dbReference type="OrthoDB" id="661148at2759"/>
<feature type="compositionally biased region" description="Polar residues" evidence="1">
    <location>
        <begin position="173"/>
        <end position="182"/>
    </location>
</feature>
<dbReference type="Proteomes" id="UP000654370">
    <property type="component" value="Unassembled WGS sequence"/>
</dbReference>
<gene>
    <name evidence="3" type="ORF">INT43_000601</name>
</gene>
<name>A0A8H7UM03_MORIS</name>
<keyword evidence="4" id="KW-1185">Reference proteome</keyword>
<evidence type="ECO:0000313" key="4">
    <source>
        <dbReference type="Proteomes" id="UP000654370"/>
    </source>
</evidence>
<sequence>MQNLGNEKKALPPNPSVQHDQGSTEVPQSRPHQPGYPRTAQGYSPSQNHPGTAPQHYPGQQMPSPQSGPPPMFSPEHSQGYPPQPLSSPQYNQQHSPNGPYPSPPANAPYPPSPHGYQPPPGQYQHYSPQNTYPQGTPYPQNNSYPQGSPYPQSPASPYPQGYPAGTPPAVNPNYQHRQSLSGPRPLFDEYGLPTELMQKYSMAIFNYLDANYAPKNTRAIEQSKIKAFMEHLGIDKNRNIGALPSNVLEDFYNHFGIAFTKTMAPPSIDGAIKVASTVFKGASFLANVIGAGTGGGGGGLLGGGGLGGGFGMGGGSSSQANLMIPTIDSNGFTTLFSNAIKRNPNGMFQKTNEVIQRFGIHLPPLQRPQLPYGPDPVVVEQYKTYEQMMMMKMKMKMQQTQMVAQVAINGAHNVQQASLPAGYYYKYS</sequence>
<dbReference type="AlphaFoldDB" id="A0A8H7UM03"/>
<organism evidence="3 4">
    <name type="scientific">Mortierella isabellina</name>
    <name type="common">Filamentous fungus</name>
    <name type="synonym">Umbelopsis isabellina</name>
    <dbReference type="NCBI Taxonomy" id="91625"/>
    <lineage>
        <taxon>Eukaryota</taxon>
        <taxon>Fungi</taxon>
        <taxon>Fungi incertae sedis</taxon>
        <taxon>Mucoromycota</taxon>
        <taxon>Mucoromycotina</taxon>
        <taxon>Umbelopsidomycetes</taxon>
        <taxon>Umbelopsidales</taxon>
        <taxon>Umbelopsidaceae</taxon>
        <taxon>Umbelopsis</taxon>
    </lineage>
</organism>